<dbReference type="STRING" id="93684.SAMN05421853_102116"/>
<gene>
    <name evidence="1" type="ORF">SAMN05421853_102116</name>
</gene>
<keyword evidence="2" id="KW-1185">Reference proteome</keyword>
<dbReference type="AlphaFoldDB" id="A0A1I5W474"/>
<dbReference type="EMBL" id="FOXV01000002">
    <property type="protein sequence ID" value="SFQ14519.1"/>
    <property type="molecule type" value="Genomic_DNA"/>
</dbReference>
<proteinExistence type="predicted"/>
<reference evidence="2" key="1">
    <citation type="submission" date="2016-10" db="EMBL/GenBank/DDBJ databases">
        <authorList>
            <person name="Varghese N."/>
            <person name="Submissions S."/>
        </authorList>
    </citation>
    <scope>NUCLEOTIDE SEQUENCE [LARGE SCALE GENOMIC DNA]</scope>
    <source>
        <strain evidence="2">JCM 10271</strain>
    </source>
</reference>
<protein>
    <submittedName>
        <fullName evidence="1">Uncharacterized protein</fullName>
    </submittedName>
</protein>
<evidence type="ECO:0000313" key="2">
    <source>
        <dbReference type="Proteomes" id="UP000243106"/>
    </source>
</evidence>
<sequence length="170" mass="17966">MAFQLTLTVNDRQFLEASPEFLADKGVPAVVIGAAIKAAAARTVASYAETYRARLASTSAGKLQAYRVKEEIAREPDTADAAELALIDREAIARSITRDELIGRITAQATAYRQIALLIEAIEAETNAAVSEIPDDASDIEAQIASVLSAAKASADAAFEEAKADIEAAR</sequence>
<evidence type="ECO:0000313" key="1">
    <source>
        <dbReference type="EMBL" id="SFQ14519.1"/>
    </source>
</evidence>
<dbReference type="Proteomes" id="UP000243106">
    <property type="component" value="Unassembled WGS sequence"/>
</dbReference>
<organism evidence="1 2">
    <name type="scientific">Roseivivax halotolerans</name>
    <dbReference type="NCBI Taxonomy" id="93684"/>
    <lineage>
        <taxon>Bacteria</taxon>
        <taxon>Pseudomonadati</taxon>
        <taxon>Pseudomonadota</taxon>
        <taxon>Alphaproteobacteria</taxon>
        <taxon>Rhodobacterales</taxon>
        <taxon>Roseobacteraceae</taxon>
        <taxon>Roseivivax</taxon>
    </lineage>
</organism>
<accession>A0A1I5W474</accession>
<name>A0A1I5W474_9RHOB</name>
<dbReference type="RefSeq" id="WP_093009398.1">
    <property type="nucleotide sequence ID" value="NZ_FOXV01000002.1"/>
</dbReference>